<feature type="domain" description="Sugar phosphate transporter" evidence="6">
    <location>
        <begin position="44"/>
        <end position="342"/>
    </location>
</feature>
<evidence type="ECO:0000256" key="2">
    <source>
        <dbReference type="ARBA" id="ARBA00022692"/>
    </source>
</evidence>
<evidence type="ECO:0000256" key="3">
    <source>
        <dbReference type="ARBA" id="ARBA00022989"/>
    </source>
</evidence>
<organism evidence="7 8">
    <name type="scientific">Cardiosporidium cionae</name>
    <dbReference type="NCBI Taxonomy" id="476202"/>
    <lineage>
        <taxon>Eukaryota</taxon>
        <taxon>Sar</taxon>
        <taxon>Alveolata</taxon>
        <taxon>Apicomplexa</taxon>
        <taxon>Aconoidasida</taxon>
        <taxon>Nephromycida</taxon>
        <taxon>Cardiosporidium</taxon>
    </lineage>
</organism>
<evidence type="ECO:0000256" key="4">
    <source>
        <dbReference type="ARBA" id="ARBA00023136"/>
    </source>
</evidence>
<feature type="transmembrane region" description="Helical" evidence="5">
    <location>
        <begin position="325"/>
        <end position="343"/>
    </location>
</feature>
<feature type="transmembrane region" description="Helical" evidence="5">
    <location>
        <begin position="227"/>
        <end position="246"/>
    </location>
</feature>
<dbReference type="Proteomes" id="UP000823046">
    <property type="component" value="Unassembled WGS sequence"/>
</dbReference>
<feature type="transmembrane region" description="Helical" evidence="5">
    <location>
        <begin position="73"/>
        <end position="94"/>
    </location>
</feature>
<evidence type="ECO:0000256" key="1">
    <source>
        <dbReference type="ARBA" id="ARBA00004141"/>
    </source>
</evidence>
<reference evidence="7 8" key="1">
    <citation type="journal article" date="2020" name="bioRxiv">
        <title>Metabolic contributions of an alphaproteobacterial endosymbiont in the apicomplexan Cardiosporidium cionae.</title>
        <authorList>
            <person name="Hunter E.S."/>
            <person name="Paight C.J."/>
            <person name="Lane C.E."/>
        </authorList>
    </citation>
    <scope>NUCLEOTIDE SEQUENCE [LARGE SCALE GENOMIC DNA]</scope>
    <source>
        <strain evidence="7">ESH_2018</strain>
    </source>
</reference>
<dbReference type="InterPro" id="IPR004853">
    <property type="entry name" value="Sugar_P_trans_dom"/>
</dbReference>
<proteinExistence type="predicted"/>
<keyword evidence="8" id="KW-1185">Reference proteome</keyword>
<comment type="subcellular location">
    <subcellularLocation>
        <location evidence="1">Membrane</location>
        <topology evidence="1">Multi-pass membrane protein</topology>
    </subcellularLocation>
</comment>
<protein>
    <submittedName>
        <fullName evidence="7">Apicoplast triosephosphate translocator APT1</fullName>
    </submittedName>
</protein>
<feature type="transmembrane region" description="Helical" evidence="5">
    <location>
        <begin position="161"/>
        <end position="181"/>
    </location>
</feature>
<feature type="transmembrane region" description="Helical" evidence="5">
    <location>
        <begin position="42"/>
        <end position="61"/>
    </location>
</feature>
<gene>
    <name evidence="7" type="primary">APT1</name>
    <name evidence="7" type="ORF">IE077_000733</name>
</gene>
<keyword evidence="2 5" id="KW-0812">Transmembrane</keyword>
<sequence>MSQYNSLNYGSVTSSGADIPKKELPPVGGFPNRSEPTSAYELLKTALFVVAWYLLNVLYNIDNKTTLIMFPLPWTVAASQLLLGWVFIFSMWILKLRPFPILRNFESFCIAIVPQGICHLLVHIGAVVSINLGAVSFTHIVKAGEPVITAILSGFILKDVISWQTSLTLIPIVSGVALASLKELSFTWKSFAFAMVSNFGSSGRAIFAKKVMADPSTAGENLSSSNLFALVTIVATVLAIPVALVMEGPYIRSVWIECTGPESLYTGKAILTKLVVSAAWYYAYNEVAFICLSRVNQITHSVLNTIKRIVIIVSAIVFFRTPLTPLGSAGSAIAILGTFLYSMSKRNK</sequence>
<dbReference type="Pfam" id="PF03151">
    <property type="entry name" value="TPT"/>
    <property type="match status" value="1"/>
</dbReference>
<name>A0ABQ7J6L4_9APIC</name>
<keyword evidence="4 5" id="KW-0472">Membrane</keyword>
<feature type="transmembrane region" description="Helical" evidence="5">
    <location>
        <begin position="188"/>
        <end position="207"/>
    </location>
</feature>
<dbReference type="PANTHER" id="PTHR11132">
    <property type="entry name" value="SOLUTE CARRIER FAMILY 35"/>
    <property type="match status" value="1"/>
</dbReference>
<accession>A0ABQ7J6L4</accession>
<comment type="caution">
    <text evidence="7">The sequence shown here is derived from an EMBL/GenBank/DDBJ whole genome shotgun (WGS) entry which is preliminary data.</text>
</comment>
<evidence type="ECO:0000256" key="5">
    <source>
        <dbReference type="SAM" id="Phobius"/>
    </source>
</evidence>
<dbReference type="InterPro" id="IPR050186">
    <property type="entry name" value="TPT_transporter"/>
</dbReference>
<keyword evidence="3 5" id="KW-1133">Transmembrane helix</keyword>
<dbReference type="EMBL" id="JADAQX010000660">
    <property type="protein sequence ID" value="KAF8819634.1"/>
    <property type="molecule type" value="Genomic_DNA"/>
</dbReference>
<evidence type="ECO:0000259" key="6">
    <source>
        <dbReference type="Pfam" id="PF03151"/>
    </source>
</evidence>
<evidence type="ECO:0000313" key="7">
    <source>
        <dbReference type="EMBL" id="KAF8819634.1"/>
    </source>
</evidence>
<evidence type="ECO:0000313" key="8">
    <source>
        <dbReference type="Proteomes" id="UP000823046"/>
    </source>
</evidence>